<dbReference type="AlphaFoldDB" id="A0A0P9EQZ5"/>
<dbReference type="EMBL" id="LJCQ01000311">
    <property type="protein sequence ID" value="KPV46066.1"/>
    <property type="molecule type" value="Genomic_DNA"/>
</dbReference>
<feature type="transmembrane region" description="Helical" evidence="1">
    <location>
        <begin position="218"/>
        <end position="244"/>
    </location>
</feature>
<keyword evidence="1" id="KW-0812">Transmembrane</keyword>
<feature type="transmembrane region" description="Helical" evidence="1">
    <location>
        <begin position="265"/>
        <end position="294"/>
    </location>
</feature>
<protein>
    <recommendedName>
        <fullName evidence="4">DUF2079 domain-containing protein</fullName>
    </recommendedName>
</protein>
<dbReference type="Proteomes" id="UP000050515">
    <property type="component" value="Unassembled WGS sequence"/>
</dbReference>
<evidence type="ECO:0000313" key="2">
    <source>
        <dbReference type="EMBL" id="KPV46066.1"/>
    </source>
</evidence>
<dbReference type="PATRIC" id="fig|507754.4.peg.1547"/>
<comment type="caution">
    <text evidence="2">The sequence shown here is derived from an EMBL/GenBank/DDBJ whole genome shotgun (WGS) entry which is preliminary data.</text>
</comment>
<reference evidence="2 3" key="1">
    <citation type="submission" date="2015-09" db="EMBL/GenBank/DDBJ databases">
        <title>Draft genome sequence of Acidiplasma aeolicum DSM 18409.</title>
        <authorList>
            <person name="Hemp J."/>
        </authorList>
    </citation>
    <scope>NUCLEOTIDE SEQUENCE [LARGE SCALE GENOMIC DNA]</scope>
    <source>
        <strain evidence="2 3">V</strain>
    </source>
</reference>
<keyword evidence="1" id="KW-1133">Transmembrane helix</keyword>
<feature type="transmembrane region" description="Helical" evidence="1">
    <location>
        <begin position="314"/>
        <end position="333"/>
    </location>
</feature>
<feature type="transmembrane region" description="Helical" evidence="1">
    <location>
        <begin position="98"/>
        <end position="119"/>
    </location>
</feature>
<keyword evidence="1" id="KW-0472">Membrane</keyword>
<evidence type="ECO:0000256" key="1">
    <source>
        <dbReference type="SAM" id="Phobius"/>
    </source>
</evidence>
<evidence type="ECO:0000313" key="3">
    <source>
        <dbReference type="Proteomes" id="UP000050515"/>
    </source>
</evidence>
<proteinExistence type="predicted"/>
<sequence>NIIITMGIFNSKLQQKCSLKKDIISITIIAIGIILYNYIWDIITSAKIYSFGASVFDLGVFYQSLWITLHDPLKVFISNLKNAPINFLLSPLSLDDNMFFFVHLQTLWLSLTAVPLYFISIKKLNSRFLGILISLSFLVFFGLAGVNWFDVHRQSLFIPLFISGYALLIYNKNRGAIILLVLSGLVRFPYIIFPLIFGLSYIIENFYYKNFNFKSNKVYYYIFFISLIFFIIGIVHIGSAGSLISEAHGNTNYFNNFKSSLDNKIFTVFLFLAPFFMLPALSKRWLILMLPFFFLSFFSGYPDYAFPNGQFYQYYSAIIPFLYLGFIDVLSNLKFNDDHLIKENIFRIKKYVSAKYKIVIAMFIIIILLALFYEPYGVFNNDTQANFDLKGTLDYNITEYHDLKSVVKLIPGNAPYIIYQNSMPEVSFRDPMAQTSYVCYIPDNHTFYINNQWTKNINYVVIDPNSWFWFANNGANNSIYSAFNYYILSGDYRVKAEDNNVVLLEKNYNGKPVIYDPDNYVNAYKTPLKINNTSGSTFLANYISLQPGNYTLSLCVYTNNISEQNYIELNLTYLYEFNHKSWTKVPLFNISSENIKVKNTFEDIKFNLNIPVEMAGVNLYINKYNGTNYFEIKSIKMHQDNYIV</sequence>
<dbReference type="InterPro" id="IPR018650">
    <property type="entry name" value="STSV1_Orf64"/>
</dbReference>
<feature type="transmembrane region" description="Helical" evidence="1">
    <location>
        <begin position="23"/>
        <end position="39"/>
    </location>
</feature>
<feature type="non-terminal residue" evidence="2">
    <location>
        <position position="1"/>
    </location>
</feature>
<dbReference type="Pfam" id="PF09852">
    <property type="entry name" value="DUF2079"/>
    <property type="match status" value="1"/>
</dbReference>
<name>A0A0P9EQZ5_9ARCH</name>
<gene>
    <name evidence="2" type="ORF">SE19_07145</name>
</gene>
<feature type="transmembrane region" description="Helical" evidence="1">
    <location>
        <begin position="354"/>
        <end position="373"/>
    </location>
</feature>
<accession>A0A0P9EQZ5</accession>
<feature type="transmembrane region" description="Helical" evidence="1">
    <location>
        <begin position="177"/>
        <end position="203"/>
    </location>
</feature>
<feature type="transmembrane region" description="Helical" evidence="1">
    <location>
        <begin position="51"/>
        <end position="69"/>
    </location>
</feature>
<feature type="transmembrane region" description="Helical" evidence="1">
    <location>
        <begin position="128"/>
        <end position="148"/>
    </location>
</feature>
<dbReference type="RefSeq" id="WP_054964400.1">
    <property type="nucleotide sequence ID" value="NZ_LJCQ01000311.1"/>
</dbReference>
<evidence type="ECO:0008006" key="4">
    <source>
        <dbReference type="Google" id="ProtNLM"/>
    </source>
</evidence>
<organism evidence="2 3">
    <name type="scientific">Acidiplasma aeolicum</name>
    <dbReference type="NCBI Taxonomy" id="507754"/>
    <lineage>
        <taxon>Archaea</taxon>
        <taxon>Methanobacteriati</taxon>
        <taxon>Thermoplasmatota</taxon>
        <taxon>Thermoplasmata</taxon>
        <taxon>Thermoplasmatales</taxon>
        <taxon>Ferroplasmaceae</taxon>
        <taxon>Acidiplasma</taxon>
    </lineage>
</organism>